<evidence type="ECO:0000313" key="4">
    <source>
        <dbReference type="EMBL" id="MBH0780887.1"/>
    </source>
</evidence>
<dbReference type="InterPro" id="IPR024079">
    <property type="entry name" value="MetalloPept_cat_dom_sf"/>
</dbReference>
<protein>
    <submittedName>
        <fullName evidence="4">M12 family metallopeptidase</fullName>
    </submittedName>
</protein>
<dbReference type="Proteomes" id="UP000655751">
    <property type="component" value="Unassembled WGS sequence"/>
</dbReference>
<dbReference type="EMBL" id="JADMLG010000018">
    <property type="protein sequence ID" value="MBH0780887.1"/>
    <property type="molecule type" value="Genomic_DNA"/>
</dbReference>
<dbReference type="PROSITE" id="PS51864">
    <property type="entry name" value="ASTACIN"/>
    <property type="match status" value="1"/>
</dbReference>
<keyword evidence="1" id="KW-0378">Hydrolase</keyword>
<sequence>MTTDYTVRADIETDDTGEYGSGPEAGTAVVGSATRGEREIRHAAVDGLAIFEGDIVLGTLDEVAAQAGPEGVGLTGSAFRWPMATVPFEIDPALPNRSRVTDAVAHWSSRAGIRFVPRTAAHTDFVRFVPSTASRSAVGRRGGRQDIEIAATAPTGSVIHEMGHAVGLWHEQSREDRNTFIEVRLANVPAAEQHNFDQHIADGDDLGRYDFGSIMHYSAKAFSSNGQDTIVPRVALPPGVTMGQRNSLSQGDIDAVHAMYPDWSGIGNRWRNIGGIFPRTAPVSAVSRPPNNLDLFITGNDGRVYTSWWQGGSDWSGIGDRWRNIGGVFPVGAPLAAVGRTQRNQDLFITGNDGRVYTSWWQR</sequence>
<reference evidence="4" key="1">
    <citation type="submission" date="2020-11" db="EMBL/GenBank/DDBJ databases">
        <title>Nocardia NEAU-351.nov., a novel actinomycete isolated from the cow dung.</title>
        <authorList>
            <person name="Zhang X."/>
        </authorList>
    </citation>
    <scope>NUCLEOTIDE SEQUENCE</scope>
    <source>
        <strain evidence="4">NEAU-351</strain>
    </source>
</reference>
<dbReference type="AlphaFoldDB" id="A0A931IJ05"/>
<dbReference type="InterPro" id="IPR001506">
    <property type="entry name" value="Peptidase_M12A"/>
</dbReference>
<comment type="cofactor">
    <cofactor evidence="1">
        <name>Zn(2+)</name>
        <dbReference type="ChEBI" id="CHEBI:29105"/>
    </cofactor>
    <text evidence="1">Binds 1 zinc ion per subunit.</text>
</comment>
<name>A0A931IJ05_9NOCA</name>
<dbReference type="GO" id="GO:0008270">
    <property type="term" value="F:zinc ion binding"/>
    <property type="evidence" value="ECO:0007669"/>
    <property type="project" value="UniProtKB-UniRule"/>
</dbReference>
<dbReference type="PRINTS" id="PR00480">
    <property type="entry name" value="ASTACIN"/>
</dbReference>
<gene>
    <name evidence="4" type="ORF">IT779_31915</name>
</gene>
<dbReference type="NCBIfam" id="NF045530">
    <property type="entry name" value="LegP"/>
    <property type="match status" value="1"/>
</dbReference>
<accession>A0A931IJ05</accession>
<feature type="binding site" evidence="1">
    <location>
        <position position="160"/>
    </location>
    <ligand>
        <name>Zn(2+)</name>
        <dbReference type="ChEBI" id="CHEBI:29105"/>
        <note>catalytic</note>
    </ligand>
</feature>
<dbReference type="GO" id="GO:0004222">
    <property type="term" value="F:metalloendopeptidase activity"/>
    <property type="evidence" value="ECO:0007669"/>
    <property type="project" value="UniProtKB-UniRule"/>
</dbReference>
<feature type="region of interest" description="Disordered" evidence="2">
    <location>
        <begin position="1"/>
        <end position="25"/>
    </location>
</feature>
<organism evidence="4 5">
    <name type="scientific">Nocardia bovistercoris</name>
    <dbReference type="NCBI Taxonomy" id="2785916"/>
    <lineage>
        <taxon>Bacteria</taxon>
        <taxon>Bacillati</taxon>
        <taxon>Actinomycetota</taxon>
        <taxon>Actinomycetes</taxon>
        <taxon>Mycobacteriales</taxon>
        <taxon>Nocardiaceae</taxon>
        <taxon>Nocardia</taxon>
    </lineage>
</organism>
<evidence type="ECO:0000313" key="5">
    <source>
        <dbReference type="Proteomes" id="UP000655751"/>
    </source>
</evidence>
<keyword evidence="1" id="KW-0862">Zinc</keyword>
<dbReference type="SUPFAM" id="SSF55486">
    <property type="entry name" value="Metalloproteases ('zincins'), catalytic domain"/>
    <property type="match status" value="1"/>
</dbReference>
<feature type="binding site" evidence="1">
    <location>
        <position position="170"/>
    </location>
    <ligand>
        <name>Zn(2+)</name>
        <dbReference type="ChEBI" id="CHEBI:29105"/>
        <note>catalytic</note>
    </ligand>
</feature>
<dbReference type="PANTHER" id="PTHR10127:SF850">
    <property type="entry name" value="METALLOENDOPEPTIDASE"/>
    <property type="match status" value="1"/>
</dbReference>
<dbReference type="Pfam" id="PF01400">
    <property type="entry name" value="Astacin"/>
    <property type="match status" value="1"/>
</dbReference>
<dbReference type="InterPro" id="IPR034035">
    <property type="entry name" value="Astacin-like_dom"/>
</dbReference>
<keyword evidence="5" id="KW-1185">Reference proteome</keyword>
<keyword evidence="1" id="KW-0482">Metalloprotease</keyword>
<dbReference type="RefSeq" id="WP_198429162.1">
    <property type="nucleotide sequence ID" value="NZ_JADMLG010000018.1"/>
</dbReference>
<comment type="caution">
    <text evidence="1">Lacks conserved residue(s) required for the propagation of feature annotation.</text>
</comment>
<dbReference type="SUPFAM" id="SSF89372">
    <property type="entry name" value="Fucose-specific lectin"/>
    <property type="match status" value="1"/>
</dbReference>
<evidence type="ECO:0000256" key="1">
    <source>
        <dbReference type="PROSITE-ProRule" id="PRU01211"/>
    </source>
</evidence>
<dbReference type="PANTHER" id="PTHR10127">
    <property type="entry name" value="DISCOIDIN, CUB, EGF, LAMININ , AND ZINC METALLOPROTEASE DOMAIN CONTAINING"/>
    <property type="match status" value="1"/>
</dbReference>
<evidence type="ECO:0000256" key="2">
    <source>
        <dbReference type="SAM" id="MobiDB-lite"/>
    </source>
</evidence>
<comment type="caution">
    <text evidence="4">The sequence shown here is derived from an EMBL/GenBank/DDBJ whole genome shotgun (WGS) entry which is preliminary data.</text>
</comment>
<dbReference type="Gene3D" id="3.40.390.10">
    <property type="entry name" value="Collagenase (Catalytic Domain)"/>
    <property type="match status" value="1"/>
</dbReference>
<feature type="binding site" evidence="1">
    <location>
        <position position="164"/>
    </location>
    <ligand>
        <name>Zn(2+)</name>
        <dbReference type="ChEBI" id="CHEBI:29105"/>
        <note>catalytic</note>
    </ligand>
</feature>
<feature type="active site" evidence="1">
    <location>
        <position position="161"/>
    </location>
</feature>
<keyword evidence="1" id="KW-0645">Protease</keyword>
<evidence type="ECO:0000259" key="3">
    <source>
        <dbReference type="PROSITE" id="PS51864"/>
    </source>
</evidence>
<dbReference type="SMART" id="SM00235">
    <property type="entry name" value="ZnMc"/>
    <property type="match status" value="1"/>
</dbReference>
<proteinExistence type="predicted"/>
<dbReference type="GO" id="GO:0006508">
    <property type="term" value="P:proteolysis"/>
    <property type="evidence" value="ECO:0007669"/>
    <property type="project" value="UniProtKB-KW"/>
</dbReference>
<keyword evidence="1" id="KW-0479">Metal-binding</keyword>
<dbReference type="InterPro" id="IPR006026">
    <property type="entry name" value="Peptidase_Metallo"/>
</dbReference>
<feature type="domain" description="Peptidase M12A" evidence="3">
    <location>
        <begin position="72"/>
        <end position="263"/>
    </location>
</feature>
<dbReference type="CDD" id="cd04280">
    <property type="entry name" value="ZnMc_astacin_like"/>
    <property type="match status" value="1"/>
</dbReference>